<reference evidence="2 3" key="1">
    <citation type="submission" date="2019-01" db="EMBL/GenBank/DDBJ databases">
        <title>Sequencing of cultivated peanut Arachis hypogaea provides insights into genome evolution and oil improvement.</title>
        <authorList>
            <person name="Chen X."/>
        </authorList>
    </citation>
    <scope>NUCLEOTIDE SEQUENCE [LARGE SCALE GENOMIC DNA]</scope>
    <source>
        <strain evidence="3">cv. Fuhuasheng</strain>
        <tissue evidence="2">Leaves</tissue>
    </source>
</reference>
<organism evidence="2 3">
    <name type="scientific">Arachis hypogaea</name>
    <name type="common">Peanut</name>
    <dbReference type="NCBI Taxonomy" id="3818"/>
    <lineage>
        <taxon>Eukaryota</taxon>
        <taxon>Viridiplantae</taxon>
        <taxon>Streptophyta</taxon>
        <taxon>Embryophyta</taxon>
        <taxon>Tracheophyta</taxon>
        <taxon>Spermatophyta</taxon>
        <taxon>Magnoliopsida</taxon>
        <taxon>eudicotyledons</taxon>
        <taxon>Gunneridae</taxon>
        <taxon>Pentapetalae</taxon>
        <taxon>rosids</taxon>
        <taxon>fabids</taxon>
        <taxon>Fabales</taxon>
        <taxon>Fabaceae</taxon>
        <taxon>Papilionoideae</taxon>
        <taxon>50 kb inversion clade</taxon>
        <taxon>dalbergioids sensu lato</taxon>
        <taxon>Dalbergieae</taxon>
        <taxon>Pterocarpus clade</taxon>
        <taxon>Arachis</taxon>
    </lineage>
</organism>
<dbReference type="AlphaFoldDB" id="A0A445AWG4"/>
<protein>
    <submittedName>
        <fullName evidence="2">Uncharacterized protein</fullName>
    </submittedName>
</protein>
<name>A0A445AWG4_ARAHY</name>
<keyword evidence="1" id="KW-1133">Transmembrane helix</keyword>
<gene>
    <name evidence="2" type="ORF">Ahy_B01g055536</name>
</gene>
<comment type="caution">
    <text evidence="2">The sequence shown here is derived from an EMBL/GenBank/DDBJ whole genome shotgun (WGS) entry which is preliminary data.</text>
</comment>
<evidence type="ECO:0000313" key="2">
    <source>
        <dbReference type="EMBL" id="RYR30772.1"/>
    </source>
</evidence>
<keyword evidence="1" id="KW-0472">Membrane</keyword>
<keyword evidence="3" id="KW-1185">Reference proteome</keyword>
<sequence>MASSGLQGLLVKVPKLMTPLALPFTNPQFFLSCSSHGIGVVVAATAAVVVFLLGLESACVGLRASLVPRAILQIPDAIPAILKYDVVRSERRATSLQ</sequence>
<accession>A0A445AWG4</accession>
<dbReference type="Proteomes" id="UP000289738">
    <property type="component" value="Chromosome B01"/>
</dbReference>
<feature type="transmembrane region" description="Helical" evidence="1">
    <location>
        <begin position="29"/>
        <end position="55"/>
    </location>
</feature>
<evidence type="ECO:0000256" key="1">
    <source>
        <dbReference type="SAM" id="Phobius"/>
    </source>
</evidence>
<evidence type="ECO:0000313" key="3">
    <source>
        <dbReference type="Proteomes" id="UP000289738"/>
    </source>
</evidence>
<proteinExistence type="predicted"/>
<dbReference type="EMBL" id="SDMP01000011">
    <property type="protein sequence ID" value="RYR30772.1"/>
    <property type="molecule type" value="Genomic_DNA"/>
</dbReference>
<keyword evidence="1" id="KW-0812">Transmembrane</keyword>